<keyword evidence="9 17" id="KW-0418">Kinase</keyword>
<dbReference type="PANTHER" id="PTHR45528">
    <property type="entry name" value="SENSOR HISTIDINE KINASE CPXA"/>
    <property type="match status" value="1"/>
</dbReference>
<dbReference type="GO" id="GO:0000155">
    <property type="term" value="F:phosphorelay sensor kinase activity"/>
    <property type="evidence" value="ECO:0007669"/>
    <property type="project" value="InterPro"/>
</dbReference>
<keyword evidence="11 14" id="KW-1133">Transmembrane helix</keyword>
<dbReference type="InterPro" id="IPR005467">
    <property type="entry name" value="His_kinase_dom"/>
</dbReference>
<dbReference type="SUPFAM" id="SSF55874">
    <property type="entry name" value="ATPase domain of HSP90 chaperone/DNA topoisomerase II/histidine kinase"/>
    <property type="match status" value="1"/>
</dbReference>
<dbReference type="Pfam" id="PF12974">
    <property type="entry name" value="Phosphonate-bd"/>
    <property type="match status" value="1"/>
</dbReference>
<dbReference type="InterPro" id="IPR036890">
    <property type="entry name" value="HATPase_C_sf"/>
</dbReference>
<sequence length="597" mass="67079">MKKIINGFLPVFLIFACQNVLAEPFKIYGADFTGDEKGSEFCEKTIVAIQKAVYPREVSTYSTDWRGLDHAISHKEADLVIAGAAAYRRNIHSGLRDLLTSTAPLSPDPDHVMGSVIYVLAQDDRIFSLKDLKGKILGTNKQGAYRGELTVLKELHDQGYDPYNFFSKTLYLGDDVKARLKALEEGRVDAIVLNACFAENKRAKGEPDPTQHLRVINEKRNPYSACVTSTPLYPGFSILIPPHLDVTTVNKIYTELEKANKTMPKGYEWKIASDFTLIDNLYRDLKIGPFAHLNSQTMQEFFEKYKNYFFIGLLAALFYIYHSIRITFLVRRRTQQLQNSFDRERQLKDRIQTIDGKYQAFRSKQEVSQLCSAVAHDMSQPLSSILLFADTLKQMLSKKEKDLSVDFSKELAAVSKIGVRAEKLNSIVQLVREFAKGEAVLEHKSLNKVIGSTIADFFALYSLDQTILTYQLPKKDLEVYCSSDQLELAVMNLLKNSFRAAQSGLTTHIFLTLEEKDNRGLLKIWDTGPKISEETLEAIREKTRCRTTIQKGGLGLGLGIVKSIVSLHSGTISFEVSPLGALAVVVELPSSKVNGDE</sequence>
<evidence type="ECO:0000256" key="2">
    <source>
        <dbReference type="ARBA" id="ARBA00004651"/>
    </source>
</evidence>
<keyword evidence="8" id="KW-0547">Nucleotide-binding</keyword>
<name>A0A227KSB4_9BURK</name>
<comment type="subcellular location">
    <subcellularLocation>
        <location evidence="2">Cell membrane</location>
        <topology evidence="2">Multi-pass membrane protein</topology>
    </subcellularLocation>
</comment>
<accession>A0A227KSB4</accession>
<dbReference type="SUPFAM" id="SSF53850">
    <property type="entry name" value="Periplasmic binding protein-like II"/>
    <property type="match status" value="1"/>
</dbReference>
<dbReference type="Proteomes" id="UP000214610">
    <property type="component" value="Unassembled WGS sequence"/>
</dbReference>
<evidence type="ECO:0000256" key="14">
    <source>
        <dbReference type="SAM" id="Phobius"/>
    </source>
</evidence>
<protein>
    <recommendedName>
        <fullName evidence="3">histidine kinase</fullName>
        <ecNumber evidence="3">2.7.13.3</ecNumber>
    </recommendedName>
</protein>
<keyword evidence="6" id="KW-0808">Transferase</keyword>
<evidence type="ECO:0000313" key="18">
    <source>
        <dbReference type="Proteomes" id="UP000214610"/>
    </source>
</evidence>
<evidence type="ECO:0000256" key="6">
    <source>
        <dbReference type="ARBA" id="ARBA00022679"/>
    </source>
</evidence>
<dbReference type="GO" id="GO:0005886">
    <property type="term" value="C:plasma membrane"/>
    <property type="evidence" value="ECO:0007669"/>
    <property type="project" value="UniProtKB-SubCell"/>
</dbReference>
<dbReference type="InterPro" id="IPR036097">
    <property type="entry name" value="HisK_dim/P_sf"/>
</dbReference>
<dbReference type="InterPro" id="IPR003594">
    <property type="entry name" value="HATPase_dom"/>
</dbReference>
<dbReference type="PRINTS" id="PR00344">
    <property type="entry name" value="BCTRLSENSOR"/>
</dbReference>
<dbReference type="CDD" id="cd00082">
    <property type="entry name" value="HisKA"/>
    <property type="match status" value="1"/>
</dbReference>
<evidence type="ECO:0000256" key="11">
    <source>
        <dbReference type="ARBA" id="ARBA00022989"/>
    </source>
</evidence>
<dbReference type="GeneID" id="78362913"/>
<keyword evidence="18" id="KW-1185">Reference proteome</keyword>
<feature type="transmembrane region" description="Helical" evidence="14">
    <location>
        <begin position="308"/>
        <end position="330"/>
    </location>
</feature>
<dbReference type="GO" id="GO:0005524">
    <property type="term" value="F:ATP binding"/>
    <property type="evidence" value="ECO:0007669"/>
    <property type="project" value="UniProtKB-KW"/>
</dbReference>
<evidence type="ECO:0000256" key="13">
    <source>
        <dbReference type="ARBA" id="ARBA00023136"/>
    </source>
</evidence>
<dbReference type="EMBL" id="NHMP01000001">
    <property type="protein sequence ID" value="OXE50737.1"/>
    <property type="molecule type" value="Genomic_DNA"/>
</dbReference>
<evidence type="ECO:0000256" key="5">
    <source>
        <dbReference type="ARBA" id="ARBA00022553"/>
    </source>
</evidence>
<comment type="catalytic activity">
    <reaction evidence="1">
        <text>ATP + protein L-histidine = ADP + protein N-phospho-L-histidine.</text>
        <dbReference type="EC" id="2.7.13.3"/>
    </reaction>
</comment>
<evidence type="ECO:0000256" key="1">
    <source>
        <dbReference type="ARBA" id="ARBA00000085"/>
    </source>
</evidence>
<dbReference type="InterPro" id="IPR004358">
    <property type="entry name" value="Sig_transdc_His_kin-like_C"/>
</dbReference>
<keyword evidence="15" id="KW-0732">Signal</keyword>
<evidence type="ECO:0000256" key="15">
    <source>
        <dbReference type="SAM" id="SignalP"/>
    </source>
</evidence>
<evidence type="ECO:0000256" key="10">
    <source>
        <dbReference type="ARBA" id="ARBA00022840"/>
    </source>
</evidence>
<dbReference type="InterPro" id="IPR050398">
    <property type="entry name" value="HssS/ArlS-like"/>
</dbReference>
<evidence type="ECO:0000256" key="12">
    <source>
        <dbReference type="ARBA" id="ARBA00023012"/>
    </source>
</evidence>
<dbReference type="Gene3D" id="1.10.287.130">
    <property type="match status" value="1"/>
</dbReference>
<dbReference type="PROSITE" id="PS51257">
    <property type="entry name" value="PROKAR_LIPOPROTEIN"/>
    <property type="match status" value="1"/>
</dbReference>
<reference evidence="18" key="1">
    <citation type="submission" date="2017-05" db="EMBL/GenBank/DDBJ databases">
        <title>Improved OligoMM genomes.</title>
        <authorList>
            <person name="Garzetti D."/>
        </authorList>
    </citation>
    <scope>NUCLEOTIDE SEQUENCE [LARGE SCALE GENOMIC DNA]</scope>
    <source>
        <strain evidence="18">YL45</strain>
    </source>
</reference>
<gene>
    <name evidence="17" type="ORF">ADH67_00045</name>
</gene>
<dbReference type="SUPFAM" id="SSF47384">
    <property type="entry name" value="Homodimeric domain of signal transducing histidine kinase"/>
    <property type="match status" value="1"/>
</dbReference>
<feature type="signal peptide" evidence="15">
    <location>
        <begin position="1"/>
        <end position="22"/>
    </location>
</feature>
<evidence type="ECO:0000256" key="9">
    <source>
        <dbReference type="ARBA" id="ARBA00022777"/>
    </source>
</evidence>
<keyword evidence="4" id="KW-1003">Cell membrane</keyword>
<dbReference type="SMART" id="SM00387">
    <property type="entry name" value="HATPase_c"/>
    <property type="match status" value="1"/>
</dbReference>
<dbReference type="Pfam" id="PF02518">
    <property type="entry name" value="HATPase_c"/>
    <property type="match status" value="1"/>
</dbReference>
<proteinExistence type="predicted"/>
<dbReference type="Gene3D" id="3.40.190.10">
    <property type="entry name" value="Periplasmic binding protein-like II"/>
    <property type="match status" value="1"/>
</dbReference>
<evidence type="ECO:0000256" key="4">
    <source>
        <dbReference type="ARBA" id="ARBA00022475"/>
    </source>
</evidence>
<feature type="domain" description="Histidine kinase" evidence="16">
    <location>
        <begin position="373"/>
        <end position="592"/>
    </location>
</feature>
<evidence type="ECO:0000256" key="8">
    <source>
        <dbReference type="ARBA" id="ARBA00022741"/>
    </source>
</evidence>
<evidence type="ECO:0000313" key="17">
    <source>
        <dbReference type="EMBL" id="OXE50737.1"/>
    </source>
</evidence>
<evidence type="ECO:0000256" key="3">
    <source>
        <dbReference type="ARBA" id="ARBA00012438"/>
    </source>
</evidence>
<feature type="chain" id="PRO_5011287007" description="histidine kinase" evidence="15">
    <location>
        <begin position="23"/>
        <end position="597"/>
    </location>
</feature>
<dbReference type="EC" id="2.7.13.3" evidence="3"/>
<keyword evidence="12" id="KW-0902">Two-component regulatory system</keyword>
<dbReference type="AlphaFoldDB" id="A0A227KSB4"/>
<dbReference type="Gene3D" id="3.30.565.10">
    <property type="entry name" value="Histidine kinase-like ATPase, C-terminal domain"/>
    <property type="match status" value="1"/>
</dbReference>
<evidence type="ECO:0000259" key="16">
    <source>
        <dbReference type="PROSITE" id="PS50109"/>
    </source>
</evidence>
<keyword evidence="13 14" id="KW-0472">Membrane</keyword>
<dbReference type="PANTHER" id="PTHR45528:SF1">
    <property type="entry name" value="SENSOR HISTIDINE KINASE CPXA"/>
    <property type="match status" value="1"/>
</dbReference>
<dbReference type="RefSeq" id="WP_066595485.1">
    <property type="nucleotide sequence ID" value="NZ_CAJTBZ010000058.1"/>
</dbReference>
<comment type="caution">
    <text evidence="17">The sequence shown here is derived from an EMBL/GenBank/DDBJ whole genome shotgun (WGS) entry which is preliminary data.</text>
</comment>
<keyword evidence="10" id="KW-0067">ATP-binding</keyword>
<organism evidence="17 18">
    <name type="scientific">Turicimonas muris</name>
    <dbReference type="NCBI Taxonomy" id="1796652"/>
    <lineage>
        <taxon>Bacteria</taxon>
        <taxon>Pseudomonadati</taxon>
        <taxon>Pseudomonadota</taxon>
        <taxon>Betaproteobacteria</taxon>
        <taxon>Burkholderiales</taxon>
        <taxon>Sutterellaceae</taxon>
        <taxon>Turicimonas</taxon>
    </lineage>
</organism>
<evidence type="ECO:0000256" key="7">
    <source>
        <dbReference type="ARBA" id="ARBA00022692"/>
    </source>
</evidence>
<keyword evidence="7 14" id="KW-0812">Transmembrane</keyword>
<dbReference type="PROSITE" id="PS50109">
    <property type="entry name" value="HIS_KIN"/>
    <property type="match status" value="1"/>
</dbReference>
<dbReference type="InterPro" id="IPR003661">
    <property type="entry name" value="HisK_dim/P_dom"/>
</dbReference>
<keyword evidence="5" id="KW-0597">Phosphoprotein</keyword>